<dbReference type="GO" id="GO:0015031">
    <property type="term" value="P:protein transport"/>
    <property type="evidence" value="ECO:0007669"/>
    <property type="project" value="UniProtKB-KW"/>
</dbReference>
<proteinExistence type="inferred from homology"/>
<protein>
    <submittedName>
        <fullName evidence="11">TonB protein</fullName>
    </submittedName>
</protein>
<evidence type="ECO:0000256" key="8">
    <source>
        <dbReference type="ARBA" id="ARBA00022989"/>
    </source>
</evidence>
<dbReference type="GO" id="GO:0031992">
    <property type="term" value="F:energy transducer activity"/>
    <property type="evidence" value="ECO:0007669"/>
    <property type="project" value="TreeGrafter"/>
</dbReference>
<dbReference type="GO" id="GO:0098797">
    <property type="term" value="C:plasma membrane protein complex"/>
    <property type="evidence" value="ECO:0007669"/>
    <property type="project" value="TreeGrafter"/>
</dbReference>
<organism evidence="11 12">
    <name type="scientific">Thioploca ingrica</name>
    <dbReference type="NCBI Taxonomy" id="40754"/>
    <lineage>
        <taxon>Bacteria</taxon>
        <taxon>Pseudomonadati</taxon>
        <taxon>Pseudomonadota</taxon>
        <taxon>Gammaproteobacteria</taxon>
        <taxon>Thiotrichales</taxon>
        <taxon>Thiotrichaceae</taxon>
        <taxon>Thioploca</taxon>
    </lineage>
</organism>
<dbReference type="GO" id="GO:0055085">
    <property type="term" value="P:transmembrane transport"/>
    <property type="evidence" value="ECO:0007669"/>
    <property type="project" value="InterPro"/>
</dbReference>
<keyword evidence="12" id="KW-1185">Reference proteome</keyword>
<keyword evidence="3" id="KW-0813">Transport</keyword>
<evidence type="ECO:0000256" key="6">
    <source>
        <dbReference type="ARBA" id="ARBA00022692"/>
    </source>
</evidence>
<keyword evidence="8" id="KW-1133">Transmembrane helix</keyword>
<dbReference type="PROSITE" id="PS52015">
    <property type="entry name" value="TONB_CTD"/>
    <property type="match status" value="1"/>
</dbReference>
<evidence type="ECO:0000256" key="3">
    <source>
        <dbReference type="ARBA" id="ARBA00022448"/>
    </source>
</evidence>
<dbReference type="KEGG" id="tig:THII_2092"/>
<dbReference type="InterPro" id="IPR051045">
    <property type="entry name" value="TonB-dependent_transducer"/>
</dbReference>
<dbReference type="Proteomes" id="UP000031623">
    <property type="component" value="Chromosome"/>
</dbReference>
<dbReference type="AlphaFoldDB" id="A0A090AGT0"/>
<comment type="subcellular location">
    <subcellularLocation>
        <location evidence="1">Cell inner membrane</location>
        <topology evidence="1">Single-pass membrane protein</topology>
        <orientation evidence="1">Periplasmic side</orientation>
    </subcellularLocation>
</comment>
<name>A0A090AGT0_9GAMM</name>
<evidence type="ECO:0000256" key="9">
    <source>
        <dbReference type="ARBA" id="ARBA00023136"/>
    </source>
</evidence>
<keyword evidence="9" id="KW-0472">Membrane</keyword>
<keyword evidence="6" id="KW-0812">Transmembrane</keyword>
<dbReference type="PANTHER" id="PTHR33446">
    <property type="entry name" value="PROTEIN TONB-RELATED"/>
    <property type="match status" value="1"/>
</dbReference>
<keyword evidence="4" id="KW-1003">Cell membrane</keyword>
<dbReference type="Gene3D" id="3.30.1150.10">
    <property type="match status" value="1"/>
</dbReference>
<dbReference type="HOGENOM" id="CLU_2002852_0_0_6"/>
<dbReference type="EMBL" id="AP014633">
    <property type="protein sequence ID" value="BAP56389.1"/>
    <property type="molecule type" value="Genomic_DNA"/>
</dbReference>
<gene>
    <name evidence="11" type="ORF">THII_2092</name>
</gene>
<comment type="similarity">
    <text evidence="2">Belongs to the TonB family.</text>
</comment>
<dbReference type="NCBIfam" id="TIGR01352">
    <property type="entry name" value="tonB_Cterm"/>
    <property type="match status" value="1"/>
</dbReference>
<evidence type="ECO:0000256" key="7">
    <source>
        <dbReference type="ARBA" id="ARBA00022927"/>
    </source>
</evidence>
<keyword evidence="7" id="KW-0653">Protein transport</keyword>
<dbReference type="SUPFAM" id="SSF74653">
    <property type="entry name" value="TolA/TonB C-terminal domain"/>
    <property type="match status" value="1"/>
</dbReference>
<dbReference type="PANTHER" id="PTHR33446:SF2">
    <property type="entry name" value="PROTEIN TONB"/>
    <property type="match status" value="1"/>
</dbReference>
<evidence type="ECO:0000256" key="4">
    <source>
        <dbReference type="ARBA" id="ARBA00022475"/>
    </source>
</evidence>
<evidence type="ECO:0000256" key="5">
    <source>
        <dbReference type="ARBA" id="ARBA00022519"/>
    </source>
</evidence>
<dbReference type="InterPro" id="IPR006260">
    <property type="entry name" value="TonB/TolA_C"/>
</dbReference>
<evidence type="ECO:0000256" key="2">
    <source>
        <dbReference type="ARBA" id="ARBA00006555"/>
    </source>
</evidence>
<reference evidence="11 12" key="1">
    <citation type="journal article" date="2014" name="ISME J.">
        <title>Ecophysiology of Thioploca ingrica as revealed by the complete genome sequence supplemented with proteomic evidence.</title>
        <authorList>
            <person name="Kojima H."/>
            <person name="Ogura Y."/>
            <person name="Yamamoto N."/>
            <person name="Togashi T."/>
            <person name="Mori H."/>
            <person name="Watanabe T."/>
            <person name="Nemoto F."/>
            <person name="Kurokawa K."/>
            <person name="Hayashi T."/>
            <person name="Fukui M."/>
        </authorList>
    </citation>
    <scope>NUCLEOTIDE SEQUENCE [LARGE SCALE GENOMIC DNA]</scope>
</reference>
<keyword evidence="5" id="KW-0997">Cell inner membrane</keyword>
<feature type="domain" description="TonB C-terminal" evidence="10">
    <location>
        <begin position="34"/>
        <end position="124"/>
    </location>
</feature>
<evidence type="ECO:0000313" key="12">
    <source>
        <dbReference type="Proteomes" id="UP000031623"/>
    </source>
</evidence>
<evidence type="ECO:0000256" key="1">
    <source>
        <dbReference type="ARBA" id="ARBA00004383"/>
    </source>
</evidence>
<evidence type="ECO:0000259" key="10">
    <source>
        <dbReference type="PROSITE" id="PS52015"/>
    </source>
</evidence>
<dbReference type="InterPro" id="IPR037682">
    <property type="entry name" value="TonB_C"/>
</dbReference>
<evidence type="ECO:0000313" key="11">
    <source>
        <dbReference type="EMBL" id="BAP56389.1"/>
    </source>
</evidence>
<sequence length="124" mass="13574">MPAALNQNYSLGKTIATNSVKPIIQPPIIKNMASSKTLAPVFLGGKPSYPWLSRRHNETGKVLLKVQVNAQGKATIIQIKQSSGSSRLDNAAVNHVQNSVFIPAQHDGNPIMGWKELRFVFQLN</sequence>
<dbReference type="Pfam" id="PF03544">
    <property type="entry name" value="TonB_C"/>
    <property type="match status" value="1"/>
</dbReference>
<accession>A0A090AGT0</accession>
<dbReference type="STRING" id="40754.THII_2092"/>